<sequence length="80" mass="9225">MNNIGESGSPCRSPRRCQIYSSRSSLRSALVDAEERSSHTMLYQERPKPRWRRTSRRNGQGTESKAFEMSSFRRILGSLC</sequence>
<proteinExistence type="predicted"/>
<dbReference type="AlphaFoldDB" id="A0A0A8Y901"/>
<name>A0A0A8Y901_ARUDO</name>
<reference evidence="2" key="2">
    <citation type="journal article" date="2015" name="Data Brief">
        <title>Shoot transcriptome of the giant reed, Arundo donax.</title>
        <authorList>
            <person name="Barrero R.A."/>
            <person name="Guerrero F.D."/>
            <person name="Moolhuijzen P."/>
            <person name="Goolsby J.A."/>
            <person name="Tidwell J."/>
            <person name="Bellgard S.E."/>
            <person name="Bellgard M.I."/>
        </authorList>
    </citation>
    <scope>NUCLEOTIDE SEQUENCE</scope>
    <source>
        <tissue evidence="2">Shoot tissue taken approximately 20 cm above the soil surface</tissue>
    </source>
</reference>
<protein>
    <submittedName>
        <fullName evidence="2">Uncharacterized protein</fullName>
    </submittedName>
</protein>
<dbReference type="EMBL" id="GBRH01276145">
    <property type="protein sequence ID" value="JAD21750.1"/>
    <property type="molecule type" value="Transcribed_RNA"/>
</dbReference>
<organism evidence="2">
    <name type="scientific">Arundo donax</name>
    <name type="common">Giant reed</name>
    <name type="synonym">Donax arundinaceus</name>
    <dbReference type="NCBI Taxonomy" id="35708"/>
    <lineage>
        <taxon>Eukaryota</taxon>
        <taxon>Viridiplantae</taxon>
        <taxon>Streptophyta</taxon>
        <taxon>Embryophyta</taxon>
        <taxon>Tracheophyta</taxon>
        <taxon>Spermatophyta</taxon>
        <taxon>Magnoliopsida</taxon>
        <taxon>Liliopsida</taxon>
        <taxon>Poales</taxon>
        <taxon>Poaceae</taxon>
        <taxon>PACMAD clade</taxon>
        <taxon>Arundinoideae</taxon>
        <taxon>Arundineae</taxon>
        <taxon>Arundo</taxon>
    </lineage>
</organism>
<evidence type="ECO:0000256" key="1">
    <source>
        <dbReference type="SAM" id="MobiDB-lite"/>
    </source>
</evidence>
<evidence type="ECO:0000313" key="2">
    <source>
        <dbReference type="EMBL" id="JAD21750.1"/>
    </source>
</evidence>
<accession>A0A0A8Y901</accession>
<feature type="region of interest" description="Disordered" evidence="1">
    <location>
        <begin position="32"/>
        <end position="66"/>
    </location>
</feature>
<reference evidence="2" key="1">
    <citation type="submission" date="2014-09" db="EMBL/GenBank/DDBJ databases">
        <authorList>
            <person name="Magalhaes I.L.F."/>
            <person name="Oliveira U."/>
            <person name="Santos F.R."/>
            <person name="Vidigal T.H.D.A."/>
            <person name="Brescovit A.D."/>
            <person name="Santos A.J."/>
        </authorList>
    </citation>
    <scope>NUCLEOTIDE SEQUENCE</scope>
    <source>
        <tissue evidence="2">Shoot tissue taken approximately 20 cm above the soil surface</tissue>
    </source>
</reference>